<sequence length="94" mass="11169">MKCDRKVAIKCDRKVTMKCDRKVMMKCYRKVTFKSVLMWINYTKKVSFQVTFYGLAQMSKRAYNIFPAIITYVKSSSRLQIPWEISWGFCFPGI</sequence>
<protein>
    <submittedName>
        <fullName evidence="1">Jg17105 protein</fullName>
    </submittedName>
</protein>
<reference evidence="1" key="1">
    <citation type="submission" date="2022-03" db="EMBL/GenBank/DDBJ databases">
        <authorList>
            <person name="Lindestad O."/>
        </authorList>
    </citation>
    <scope>NUCLEOTIDE SEQUENCE</scope>
</reference>
<keyword evidence="2" id="KW-1185">Reference proteome</keyword>
<organism evidence="1 2">
    <name type="scientific">Pararge aegeria aegeria</name>
    <dbReference type="NCBI Taxonomy" id="348720"/>
    <lineage>
        <taxon>Eukaryota</taxon>
        <taxon>Metazoa</taxon>
        <taxon>Ecdysozoa</taxon>
        <taxon>Arthropoda</taxon>
        <taxon>Hexapoda</taxon>
        <taxon>Insecta</taxon>
        <taxon>Pterygota</taxon>
        <taxon>Neoptera</taxon>
        <taxon>Endopterygota</taxon>
        <taxon>Lepidoptera</taxon>
        <taxon>Glossata</taxon>
        <taxon>Ditrysia</taxon>
        <taxon>Papilionoidea</taxon>
        <taxon>Nymphalidae</taxon>
        <taxon>Satyrinae</taxon>
        <taxon>Satyrini</taxon>
        <taxon>Parargina</taxon>
        <taxon>Pararge</taxon>
    </lineage>
</organism>
<comment type="caution">
    <text evidence="1">The sequence shown here is derived from an EMBL/GenBank/DDBJ whole genome shotgun (WGS) entry which is preliminary data.</text>
</comment>
<name>A0A8S4R0X0_9NEOP</name>
<proteinExistence type="predicted"/>
<evidence type="ECO:0000313" key="2">
    <source>
        <dbReference type="Proteomes" id="UP000838756"/>
    </source>
</evidence>
<evidence type="ECO:0000313" key="1">
    <source>
        <dbReference type="EMBL" id="CAH2229358.1"/>
    </source>
</evidence>
<accession>A0A8S4R0X0</accession>
<dbReference type="EMBL" id="CAKXAJ010024711">
    <property type="protein sequence ID" value="CAH2229358.1"/>
    <property type="molecule type" value="Genomic_DNA"/>
</dbReference>
<dbReference type="AlphaFoldDB" id="A0A8S4R0X0"/>
<dbReference type="Proteomes" id="UP000838756">
    <property type="component" value="Unassembled WGS sequence"/>
</dbReference>
<gene>
    <name evidence="1" type="primary">jg17105</name>
    <name evidence="1" type="ORF">PAEG_LOCUS8838</name>
</gene>